<evidence type="ECO:0000313" key="2">
    <source>
        <dbReference type="Proteomes" id="UP000005266"/>
    </source>
</evidence>
<evidence type="ECO:0000313" key="1">
    <source>
        <dbReference type="EMBL" id="AFK66722.1"/>
    </source>
</evidence>
<dbReference type="Proteomes" id="UP000005266">
    <property type="component" value="Segment"/>
</dbReference>
<reference evidence="1 2" key="1">
    <citation type="journal article" date="2013" name="Extremophiles">
        <title>Genomic analysis of cold-active Colwelliaphage 9A and psychrophilic phage-host interactions.</title>
        <authorList>
            <person name="Colangelo-Lillis J.R."/>
            <person name="Deming J.W."/>
        </authorList>
    </citation>
    <scope>NUCLEOTIDE SEQUENCE [LARGE SCALE GENOMIC DNA]</scope>
    <source>
        <strain evidence="1">9A</strain>
    </source>
</reference>
<keyword evidence="2" id="KW-1185">Reference proteome</keyword>
<sequence length="82" mass="9720">MTSQYKHIYVIELNKELAENSEVFCQDIVEGEIVTTPIHTATKIFKDEQEALTFGNLHRKTLDDNNYHWWKVRMVEVTTKIH</sequence>
<dbReference type="GeneID" id="13165543"/>
<dbReference type="RefSeq" id="YP_006489312.1">
    <property type="nucleotide sequence ID" value="NC_018088.1"/>
</dbReference>
<gene>
    <name evidence="1" type="ORF">COPG_00126</name>
</gene>
<accession>I3UMK7</accession>
<organism evidence="1 2">
    <name type="scientific">Colwellia phage 9A</name>
    <dbReference type="NCBI Taxonomy" id="765765"/>
    <lineage>
        <taxon>Viruses</taxon>
        <taxon>Duplodnaviria</taxon>
        <taxon>Heunggongvirae</taxon>
        <taxon>Uroviricota</taxon>
        <taxon>Caudoviricetes</taxon>
        <taxon>Franklinbayvirus</taxon>
        <taxon>Franklinbayvirus fv9A</taxon>
    </lineage>
</organism>
<proteinExistence type="predicted"/>
<dbReference type="EMBL" id="HQ317390">
    <property type="protein sequence ID" value="AFK66722.1"/>
    <property type="molecule type" value="Genomic_DNA"/>
</dbReference>
<dbReference type="KEGG" id="vg:13165543"/>
<protein>
    <submittedName>
        <fullName evidence="1">Uncharacterized protein</fullName>
    </submittedName>
</protein>
<name>I3UMK7_9CAUD</name>